<feature type="transmembrane region" description="Helical" evidence="6">
    <location>
        <begin position="137"/>
        <end position="159"/>
    </location>
</feature>
<dbReference type="Proteomes" id="UP000766486">
    <property type="component" value="Unassembled WGS sequence"/>
</dbReference>
<evidence type="ECO:0000256" key="1">
    <source>
        <dbReference type="ARBA" id="ARBA00004141"/>
    </source>
</evidence>
<feature type="transmembrane region" description="Helical" evidence="6">
    <location>
        <begin position="85"/>
        <end position="107"/>
    </location>
</feature>
<feature type="transmembrane region" description="Helical" evidence="6">
    <location>
        <begin position="426"/>
        <end position="445"/>
    </location>
</feature>
<dbReference type="Pfam" id="PF01490">
    <property type="entry name" value="Aa_trans"/>
    <property type="match status" value="1"/>
</dbReference>
<evidence type="ECO:0000256" key="4">
    <source>
        <dbReference type="ARBA" id="ARBA00022989"/>
    </source>
</evidence>
<keyword evidence="4 6" id="KW-1133">Transmembrane helix</keyword>
<keyword evidence="3 6" id="KW-0812">Transmembrane</keyword>
<feature type="transmembrane region" description="Helical" evidence="6">
    <location>
        <begin position="249"/>
        <end position="267"/>
    </location>
</feature>
<comment type="similarity">
    <text evidence="2">Belongs to the amino acid/polyamine transporter 2 family.</text>
</comment>
<accession>A0ABY6TSL3</accession>
<keyword evidence="5 6" id="KW-0472">Membrane</keyword>
<evidence type="ECO:0000313" key="8">
    <source>
        <dbReference type="EMBL" id="VUC20939.1"/>
    </source>
</evidence>
<evidence type="ECO:0000259" key="7">
    <source>
        <dbReference type="Pfam" id="PF01490"/>
    </source>
</evidence>
<feature type="transmembrane region" description="Helical" evidence="6">
    <location>
        <begin position="57"/>
        <end position="79"/>
    </location>
</feature>
<evidence type="ECO:0000256" key="5">
    <source>
        <dbReference type="ARBA" id="ARBA00023136"/>
    </source>
</evidence>
<comment type="caution">
    <text evidence="8">The sequence shown here is derived from an EMBL/GenBank/DDBJ whole genome shotgun (WGS) entry which is preliminary data.</text>
</comment>
<feature type="transmembrane region" description="Helical" evidence="6">
    <location>
        <begin position="361"/>
        <end position="382"/>
    </location>
</feature>
<dbReference type="PANTHER" id="PTHR22950:SF683">
    <property type="entry name" value="AMINO ACID TRANSPORTER (EUROFUNG)"/>
    <property type="match status" value="1"/>
</dbReference>
<gene>
    <name evidence="8" type="ORF">CLO192961_LOCUS36775</name>
</gene>
<keyword evidence="9" id="KW-1185">Reference proteome</keyword>
<protein>
    <recommendedName>
        <fullName evidence="7">Amino acid transporter transmembrane domain-containing protein</fullName>
    </recommendedName>
</protein>
<feature type="transmembrane region" description="Helical" evidence="6">
    <location>
        <begin position="388"/>
        <end position="414"/>
    </location>
</feature>
<comment type="subcellular location">
    <subcellularLocation>
        <location evidence="1">Membrane</location>
        <topology evidence="1">Multi-pass membrane protein</topology>
    </subcellularLocation>
</comment>
<evidence type="ECO:0000256" key="3">
    <source>
        <dbReference type="ARBA" id="ARBA00022692"/>
    </source>
</evidence>
<dbReference type="Gene3D" id="1.20.1740.10">
    <property type="entry name" value="Amino acid/polyamine transporter I"/>
    <property type="match status" value="1"/>
</dbReference>
<dbReference type="InterPro" id="IPR013057">
    <property type="entry name" value="AA_transpt_TM"/>
</dbReference>
<feature type="transmembrane region" description="Helical" evidence="6">
    <location>
        <begin position="279"/>
        <end position="301"/>
    </location>
</feature>
<feature type="domain" description="Amino acid transporter transmembrane" evidence="7">
    <location>
        <begin position="59"/>
        <end position="452"/>
    </location>
</feature>
<feature type="transmembrane region" description="Helical" evidence="6">
    <location>
        <begin position="165"/>
        <end position="185"/>
    </location>
</feature>
<dbReference type="PANTHER" id="PTHR22950">
    <property type="entry name" value="AMINO ACID TRANSPORTER"/>
    <property type="match status" value="1"/>
</dbReference>
<proteinExistence type="inferred from homology"/>
<evidence type="ECO:0000313" key="9">
    <source>
        <dbReference type="Proteomes" id="UP000766486"/>
    </source>
</evidence>
<feature type="transmembrane region" description="Helical" evidence="6">
    <location>
        <begin position="197"/>
        <end position="218"/>
    </location>
</feature>
<feature type="transmembrane region" description="Helical" evidence="6">
    <location>
        <begin position="321"/>
        <end position="341"/>
    </location>
</feature>
<sequence>MSHCASPVIEKGLKKYLSSDQDVEGNGLNRIVSQEGGTVAHDAVFGDMTEDGPNYRAVGWIATIALMMKTQIGLGVLSIPAAFDVLGIVPGVICLITVAIITSWSNYMVGVFKLRHDSVYSIGDAAFLMFGAVGREIFGFAFCLFWICVAGSGMLGISISLNAVSTHGTCTAVFVAIAAIIAFAFASIQTLGRITWLAWVGLISLVIAIIIVTISVGIQERPFAAPQTGHWESDYKIINNPSFTEGVSAVSSLILAYAGTPAFFSIISEMREPQHYNRSLIICQAGVTVIYTLISCIIYIYCGSYVTTPALGSAGPLIKKICYGIALPGLVAGTVIVSHFAAKNAFVRILRGSRHISANTAVHWGTWIGCTFATALIAYIIASSIPVFGGLVSLIGALLGTLLCFQPMGCMWLYDNWNAERRNLQWYFMVAWCAFVIISGTFLMVGGTYGSIVGIIDSYRQFGGSAAWSCADNSNSV</sequence>
<evidence type="ECO:0000256" key="6">
    <source>
        <dbReference type="SAM" id="Phobius"/>
    </source>
</evidence>
<dbReference type="EMBL" id="CABFNS010000312">
    <property type="protein sequence ID" value="VUC20939.1"/>
    <property type="molecule type" value="Genomic_DNA"/>
</dbReference>
<name>A0ABY6TSL3_BIOOC</name>
<reference evidence="8 9" key="1">
    <citation type="submission" date="2019-06" db="EMBL/GenBank/DDBJ databases">
        <authorList>
            <person name="Broberg M."/>
        </authorList>
    </citation>
    <scope>NUCLEOTIDE SEQUENCE [LARGE SCALE GENOMIC DNA]</scope>
</reference>
<organism evidence="8 9">
    <name type="scientific">Bionectria ochroleuca</name>
    <name type="common">Gliocladium roseum</name>
    <dbReference type="NCBI Taxonomy" id="29856"/>
    <lineage>
        <taxon>Eukaryota</taxon>
        <taxon>Fungi</taxon>
        <taxon>Dikarya</taxon>
        <taxon>Ascomycota</taxon>
        <taxon>Pezizomycotina</taxon>
        <taxon>Sordariomycetes</taxon>
        <taxon>Hypocreomycetidae</taxon>
        <taxon>Hypocreales</taxon>
        <taxon>Bionectriaceae</taxon>
        <taxon>Clonostachys</taxon>
    </lineage>
</organism>
<evidence type="ECO:0000256" key="2">
    <source>
        <dbReference type="ARBA" id="ARBA00008066"/>
    </source>
</evidence>